<name>A0ABV4WU73_9CYAN</name>
<evidence type="ECO:0000313" key="2">
    <source>
        <dbReference type="Proteomes" id="UP001576780"/>
    </source>
</evidence>
<dbReference type="RefSeq" id="WP_413280957.1">
    <property type="nucleotide sequence ID" value="NZ_JBHFNT010000266.1"/>
</dbReference>
<evidence type="ECO:0000313" key="1">
    <source>
        <dbReference type="EMBL" id="MFB2838654.1"/>
    </source>
</evidence>
<comment type="caution">
    <text evidence="1">The sequence shown here is derived from an EMBL/GenBank/DDBJ whole genome shotgun (WGS) entry which is preliminary data.</text>
</comment>
<proteinExistence type="predicted"/>
<organism evidence="1 2">
    <name type="scientific">Floridaenema evergladense BLCC-F167</name>
    <dbReference type="NCBI Taxonomy" id="3153639"/>
    <lineage>
        <taxon>Bacteria</taxon>
        <taxon>Bacillati</taxon>
        <taxon>Cyanobacteriota</taxon>
        <taxon>Cyanophyceae</taxon>
        <taxon>Oscillatoriophycideae</taxon>
        <taxon>Aerosakkonematales</taxon>
        <taxon>Aerosakkonemataceae</taxon>
        <taxon>Floridanema</taxon>
        <taxon>Floridanema evergladense</taxon>
    </lineage>
</organism>
<dbReference type="Proteomes" id="UP001576780">
    <property type="component" value="Unassembled WGS sequence"/>
</dbReference>
<reference evidence="1 2" key="1">
    <citation type="submission" date="2024-09" db="EMBL/GenBank/DDBJ databases">
        <title>Floridaenema gen nov. (Aerosakkonemataceae, Aerosakkonematales ord. nov., Cyanobacteria) from benthic tropical and subtropical fresh waters, with the description of four new species.</title>
        <authorList>
            <person name="Moretto J.A."/>
            <person name="Berthold D.E."/>
            <person name="Lefler F.W."/>
            <person name="Huang I.-S."/>
            <person name="Laughinghouse H. IV."/>
        </authorList>
    </citation>
    <scope>NUCLEOTIDE SEQUENCE [LARGE SCALE GENOMIC DNA]</scope>
    <source>
        <strain evidence="1 2">BLCC-F167</strain>
    </source>
</reference>
<sequence length="363" mass="41927">MSGGVACLSWEWNAAVATPVFLGKRENLITDLSGQSLPHQVPNSPPISEEKTFFTSVSKSAADLQIPSSGVKLDGVVTLESLAVDDVQPNHLSDSSVAQTETPLDQNNVEIDPELGRLRLQLQRVPARERQPVLYLVPTLNFSRSNNLFSSIDPVTDSLFSPGLLFWSTPKIGARTWLSLSLDGNLTRYFRESQFDYNLVRFRTGVRQQLNSRMLGEVGWYNQQLFRTNGDRFLQENFFYLWLSRRDFLNPKLELYSYYNVALDLAEPDDRSRFTHFLTMSLGYYVRPTFQVGIEYQFFLSDYTNVQRVDYFNRFLGRITYSINRQNQLVFRFGFSLGDSTENFLNYNDWLFNLTYSINIPIY</sequence>
<gene>
    <name evidence="1" type="ORF">ACE1CA_29540</name>
</gene>
<protein>
    <submittedName>
        <fullName evidence="1">Uncharacterized protein</fullName>
    </submittedName>
</protein>
<keyword evidence="2" id="KW-1185">Reference proteome</keyword>
<accession>A0ABV4WU73</accession>
<dbReference type="EMBL" id="JBHFNT010000266">
    <property type="protein sequence ID" value="MFB2838654.1"/>
    <property type="molecule type" value="Genomic_DNA"/>
</dbReference>